<evidence type="ECO:0000256" key="1">
    <source>
        <dbReference type="ARBA" id="ARBA00007825"/>
    </source>
</evidence>
<keyword evidence="6" id="KW-1185">Reference proteome</keyword>
<dbReference type="Gene3D" id="2.60.130.10">
    <property type="entry name" value="Aromatic compound dioxygenase"/>
    <property type="match status" value="1"/>
</dbReference>
<evidence type="ECO:0000256" key="2">
    <source>
        <dbReference type="ARBA" id="ARBA00022964"/>
    </source>
</evidence>
<gene>
    <name evidence="5" type="primary">pcaH</name>
    <name evidence="5" type="ORF">GCM10023191_033390</name>
</gene>
<dbReference type="PROSITE" id="PS00083">
    <property type="entry name" value="INTRADIOL_DIOXYGENAS"/>
    <property type="match status" value="1"/>
</dbReference>
<dbReference type="Proteomes" id="UP001500503">
    <property type="component" value="Unassembled WGS sequence"/>
</dbReference>
<dbReference type="NCBIfam" id="TIGR02422">
    <property type="entry name" value="protocat_beta"/>
    <property type="match status" value="1"/>
</dbReference>
<keyword evidence="2" id="KW-0223">Dioxygenase</keyword>
<dbReference type="CDD" id="cd03464">
    <property type="entry name" value="3_4-PCD_beta"/>
    <property type="match status" value="1"/>
</dbReference>
<evidence type="ECO:0000313" key="5">
    <source>
        <dbReference type="EMBL" id="GAA4494346.1"/>
    </source>
</evidence>
<dbReference type="RefSeq" id="WP_345464363.1">
    <property type="nucleotide sequence ID" value="NZ_BAABHF010000019.1"/>
</dbReference>
<proteinExistence type="inferred from homology"/>
<evidence type="ECO:0000313" key="6">
    <source>
        <dbReference type="Proteomes" id="UP001500503"/>
    </source>
</evidence>
<dbReference type="InterPro" id="IPR015889">
    <property type="entry name" value="Intradiol_dOase_core"/>
</dbReference>
<evidence type="ECO:0000259" key="4">
    <source>
        <dbReference type="PROSITE" id="PS00083"/>
    </source>
</evidence>
<protein>
    <submittedName>
        <fullName evidence="5">Protocatechuate 3,4-dioxygenase subunit beta</fullName>
    </submittedName>
</protein>
<dbReference type="InterPro" id="IPR012785">
    <property type="entry name" value="Protocat_dOase_b"/>
</dbReference>
<comment type="similarity">
    <text evidence="1">Belongs to the intradiol ring-cleavage dioxygenase family.</text>
</comment>
<reference evidence="6" key="1">
    <citation type="journal article" date="2019" name="Int. J. Syst. Evol. Microbiol.">
        <title>The Global Catalogue of Microorganisms (GCM) 10K type strain sequencing project: providing services to taxonomists for standard genome sequencing and annotation.</title>
        <authorList>
            <consortium name="The Broad Institute Genomics Platform"/>
            <consortium name="The Broad Institute Genome Sequencing Center for Infectious Disease"/>
            <person name="Wu L."/>
            <person name="Ma J."/>
        </authorList>
    </citation>
    <scope>NUCLEOTIDE SEQUENCE [LARGE SCALE GENOMIC DNA]</scope>
    <source>
        <strain evidence="6">JCM 17933</strain>
    </source>
</reference>
<dbReference type="PANTHER" id="PTHR33711:SF10">
    <property type="entry name" value="INTRADIOL RING-CLEAVAGE DIOXYGENASES DOMAIN-CONTAINING PROTEIN"/>
    <property type="match status" value="1"/>
</dbReference>
<evidence type="ECO:0000256" key="3">
    <source>
        <dbReference type="ARBA" id="ARBA00023002"/>
    </source>
</evidence>
<keyword evidence="3" id="KW-0560">Oxidoreductase</keyword>
<organism evidence="5 6">
    <name type="scientific">Actinoallomurus oryzae</name>
    <dbReference type="NCBI Taxonomy" id="502180"/>
    <lineage>
        <taxon>Bacteria</taxon>
        <taxon>Bacillati</taxon>
        <taxon>Actinomycetota</taxon>
        <taxon>Actinomycetes</taxon>
        <taxon>Streptosporangiales</taxon>
        <taxon>Thermomonosporaceae</taxon>
        <taxon>Actinoallomurus</taxon>
    </lineage>
</organism>
<name>A0ABP8PZ28_9ACTN</name>
<dbReference type="PANTHER" id="PTHR33711">
    <property type="entry name" value="DIOXYGENASE, PUTATIVE (AFU_ORTHOLOGUE AFUA_2G02910)-RELATED"/>
    <property type="match status" value="1"/>
</dbReference>
<dbReference type="InterPro" id="IPR000627">
    <property type="entry name" value="Intradiol_dOase_C"/>
</dbReference>
<dbReference type="InterPro" id="IPR024756">
    <property type="entry name" value="PCDO_beta_N"/>
</dbReference>
<feature type="domain" description="Intradiol ring-cleavage dioxygenases" evidence="4">
    <location>
        <begin position="69"/>
        <end position="97"/>
    </location>
</feature>
<comment type="caution">
    <text evidence="5">The sequence shown here is derived from an EMBL/GenBank/DDBJ whole genome shotgun (WGS) entry which is preliminary data.</text>
</comment>
<dbReference type="EMBL" id="BAABHF010000019">
    <property type="protein sequence ID" value="GAA4494346.1"/>
    <property type="molecule type" value="Genomic_DNA"/>
</dbReference>
<dbReference type="Pfam" id="PF12391">
    <property type="entry name" value="PCDO_beta_N"/>
    <property type="match status" value="1"/>
</dbReference>
<sequence length="224" mass="24950">MSDPHPPYLHPAYQSTALRAPSQPLIMPAYGPDAVELSSPVFGHAELGTLDNDLTRQHRGEPLGERIVVTGRVLDASGRPVPNTLVEVWQANAAGRYIHARDQHPAPLDPNFTGAGRCLTDDEGRYRFVTIKPGAYPWRNHHNAWRPAHIHFSVFGTAFTQRLVTQMYFPGDPLFAFDPIFGSIADEKAKERLISRLDMDTTVPEWALGYQWDIVLGATPTEDS</sequence>
<accession>A0ABP8PZ28</accession>
<dbReference type="SUPFAM" id="SSF49482">
    <property type="entry name" value="Aromatic compound dioxygenase"/>
    <property type="match status" value="1"/>
</dbReference>
<dbReference type="Pfam" id="PF00775">
    <property type="entry name" value="Dioxygenase_C"/>
    <property type="match status" value="1"/>
</dbReference>
<dbReference type="InterPro" id="IPR050770">
    <property type="entry name" value="Intradiol_RC_Dioxygenase"/>
</dbReference>